<keyword evidence="4" id="KW-1185">Reference proteome</keyword>
<comment type="caution">
    <text evidence="3">The sequence shown here is derived from an EMBL/GenBank/DDBJ whole genome shotgun (WGS) entry which is preliminary data.</text>
</comment>
<evidence type="ECO:0000313" key="4">
    <source>
        <dbReference type="Proteomes" id="UP001648503"/>
    </source>
</evidence>
<accession>A0ABQ8FFA3</accession>
<reference evidence="3 4" key="1">
    <citation type="submission" date="2021-02" db="EMBL/GenBank/DDBJ databases">
        <title>Variation within the Batrachochytrium salamandrivorans European outbreak.</title>
        <authorList>
            <person name="Kelly M."/>
            <person name="Pasmans F."/>
            <person name="Shea T.P."/>
            <person name="Munoz J.F."/>
            <person name="Carranza S."/>
            <person name="Cuomo C.A."/>
            <person name="Martel A."/>
        </authorList>
    </citation>
    <scope>NUCLEOTIDE SEQUENCE [LARGE SCALE GENOMIC DNA]</scope>
    <source>
        <strain evidence="3 4">AMFP18/2</strain>
    </source>
</reference>
<evidence type="ECO:0000256" key="1">
    <source>
        <dbReference type="SAM" id="MobiDB-lite"/>
    </source>
</evidence>
<feature type="region of interest" description="Disordered" evidence="1">
    <location>
        <begin position="344"/>
        <end position="390"/>
    </location>
</feature>
<proteinExistence type="predicted"/>
<gene>
    <name evidence="3" type="ORF">BASA50_004538</name>
</gene>
<feature type="chain" id="PRO_5047009290" description="VWFD domain-containing protein" evidence="2">
    <location>
        <begin position="21"/>
        <end position="404"/>
    </location>
</feature>
<protein>
    <recommendedName>
        <fullName evidence="5">VWFD domain-containing protein</fullName>
    </recommendedName>
</protein>
<feature type="compositionally biased region" description="Pro residues" evidence="1">
    <location>
        <begin position="290"/>
        <end position="305"/>
    </location>
</feature>
<evidence type="ECO:0008006" key="5">
    <source>
        <dbReference type="Google" id="ProtNLM"/>
    </source>
</evidence>
<dbReference type="EMBL" id="JAFCIX010000149">
    <property type="protein sequence ID" value="KAH6597319.1"/>
    <property type="molecule type" value="Genomic_DNA"/>
</dbReference>
<feature type="compositionally biased region" description="Low complexity" evidence="1">
    <location>
        <begin position="344"/>
        <end position="355"/>
    </location>
</feature>
<sequence>MLSRLIVTFLCAAAIGSVSGAFMTFDPAPVVFEDIEAPISISAKLNSKPTEETIGMFHSSSLQFLPPGTKPSHPPRQPKSISEFLAKAVTVGSLSAELSTTDALEVIKKNLDASFCSIKKSEVETFDEMFLPFNKPGWYQMASTRDIEVQVFMNKCTEELSCPTKVLARYGSSVMIMDVSGPVKNLREYSVTEVTQNTNGLRYLSNTNGNEHKINFPYGSELYLKLLNNDGIVSLRVDLIMVAGYSSSRGLCNIPRPFSLRNKLVGPDGKLYKSTDSEIDAFTDSWKNPRNPPPKPVIPVPPPPTTTTTTTTMDFSTHVLSFTVDLSESTLSPTITYVLSSTTITTSPSTTSTTSPYPPSPPYPGGYVPPPPPAPGGYVPPPPPPSSQPDVVVEIQRFPKPAKI</sequence>
<evidence type="ECO:0000313" key="3">
    <source>
        <dbReference type="EMBL" id="KAH6597319.1"/>
    </source>
</evidence>
<feature type="signal peptide" evidence="2">
    <location>
        <begin position="1"/>
        <end position="20"/>
    </location>
</feature>
<keyword evidence="2" id="KW-0732">Signal</keyword>
<feature type="compositionally biased region" description="Pro residues" evidence="1">
    <location>
        <begin position="356"/>
        <end position="387"/>
    </location>
</feature>
<feature type="region of interest" description="Disordered" evidence="1">
    <location>
        <begin position="283"/>
        <end position="308"/>
    </location>
</feature>
<organism evidence="3 4">
    <name type="scientific">Batrachochytrium salamandrivorans</name>
    <dbReference type="NCBI Taxonomy" id="1357716"/>
    <lineage>
        <taxon>Eukaryota</taxon>
        <taxon>Fungi</taxon>
        <taxon>Fungi incertae sedis</taxon>
        <taxon>Chytridiomycota</taxon>
        <taxon>Chytridiomycota incertae sedis</taxon>
        <taxon>Chytridiomycetes</taxon>
        <taxon>Rhizophydiales</taxon>
        <taxon>Rhizophydiales incertae sedis</taxon>
        <taxon>Batrachochytrium</taxon>
    </lineage>
</organism>
<evidence type="ECO:0000256" key="2">
    <source>
        <dbReference type="SAM" id="SignalP"/>
    </source>
</evidence>
<dbReference type="Proteomes" id="UP001648503">
    <property type="component" value="Unassembled WGS sequence"/>
</dbReference>
<name>A0ABQ8FFA3_9FUNG</name>